<dbReference type="RefSeq" id="WP_209353393.1">
    <property type="nucleotide sequence ID" value="NZ_JAGIYZ010000021.1"/>
</dbReference>
<reference evidence="2 3" key="1">
    <citation type="submission" date="2021-03" db="EMBL/GenBank/DDBJ databases">
        <authorList>
            <person name="So Y."/>
        </authorList>
    </citation>
    <scope>NUCLEOTIDE SEQUENCE [LARGE SCALE GENOMIC DNA]</scope>
    <source>
        <strain evidence="2 3">PWR1</strain>
    </source>
</reference>
<dbReference type="EMBL" id="JAGIYZ010000021">
    <property type="protein sequence ID" value="MBP0466015.1"/>
    <property type="molecule type" value="Genomic_DNA"/>
</dbReference>
<feature type="chain" id="PRO_5047172437" evidence="1">
    <location>
        <begin position="20"/>
        <end position="131"/>
    </location>
</feature>
<proteinExistence type="predicted"/>
<name>A0ABS4AXA0_9PROT</name>
<protein>
    <submittedName>
        <fullName evidence="2">Uncharacterized protein</fullName>
    </submittedName>
</protein>
<feature type="signal peptide" evidence="1">
    <location>
        <begin position="1"/>
        <end position="19"/>
    </location>
</feature>
<sequence length="131" mass="13494">MRPAALALAALLLAAAGEAPPGGILSWCGGGVTGGGGGLRIAPDGSVTQLRRDRAGAPLVETPAPERRADYARLAAMLDAAGFTRLPRGTPSNMTCSLAWRDGPRNHEVLWPIGQPPAALGPILRDIEALR</sequence>
<organism evidence="2 3">
    <name type="scientific">Roseomonas nitratireducens</name>
    <dbReference type="NCBI Taxonomy" id="2820810"/>
    <lineage>
        <taxon>Bacteria</taxon>
        <taxon>Pseudomonadati</taxon>
        <taxon>Pseudomonadota</taxon>
        <taxon>Alphaproteobacteria</taxon>
        <taxon>Acetobacterales</taxon>
        <taxon>Roseomonadaceae</taxon>
        <taxon>Roseomonas</taxon>
    </lineage>
</organism>
<accession>A0ABS4AXA0</accession>
<evidence type="ECO:0000256" key="1">
    <source>
        <dbReference type="SAM" id="SignalP"/>
    </source>
</evidence>
<evidence type="ECO:0000313" key="3">
    <source>
        <dbReference type="Proteomes" id="UP000680815"/>
    </source>
</evidence>
<keyword evidence="1" id="KW-0732">Signal</keyword>
<evidence type="ECO:0000313" key="2">
    <source>
        <dbReference type="EMBL" id="MBP0466015.1"/>
    </source>
</evidence>
<comment type="caution">
    <text evidence="2">The sequence shown here is derived from an EMBL/GenBank/DDBJ whole genome shotgun (WGS) entry which is preliminary data.</text>
</comment>
<dbReference type="Proteomes" id="UP000680815">
    <property type="component" value="Unassembled WGS sequence"/>
</dbReference>
<keyword evidence="3" id="KW-1185">Reference proteome</keyword>
<gene>
    <name evidence="2" type="ORF">J5Y09_18965</name>
</gene>